<feature type="transmembrane region" description="Helical" evidence="9">
    <location>
        <begin position="486"/>
        <end position="504"/>
    </location>
</feature>
<feature type="region of interest" description="Disordered" evidence="8">
    <location>
        <begin position="561"/>
        <end position="624"/>
    </location>
</feature>
<evidence type="ECO:0008006" key="11">
    <source>
        <dbReference type="Google" id="ProtNLM"/>
    </source>
</evidence>
<feature type="transmembrane region" description="Helical" evidence="9">
    <location>
        <begin position="79"/>
        <end position="98"/>
    </location>
</feature>
<dbReference type="InterPro" id="IPR002293">
    <property type="entry name" value="AA/rel_permease1"/>
</dbReference>
<dbReference type="PhylomeDB" id="A0A0G4I7M2"/>
<keyword evidence="6 9" id="KW-0472">Membrane</keyword>
<gene>
    <name evidence="10" type="ORF">Cvel_11682</name>
</gene>
<organism evidence="10">
    <name type="scientific">Chromera velia CCMP2878</name>
    <dbReference type="NCBI Taxonomy" id="1169474"/>
    <lineage>
        <taxon>Eukaryota</taxon>
        <taxon>Sar</taxon>
        <taxon>Alveolata</taxon>
        <taxon>Colpodellida</taxon>
        <taxon>Chromeraceae</taxon>
        <taxon>Chromera</taxon>
    </lineage>
</organism>
<evidence type="ECO:0000256" key="4">
    <source>
        <dbReference type="ARBA" id="ARBA00022692"/>
    </source>
</evidence>
<evidence type="ECO:0000256" key="6">
    <source>
        <dbReference type="ARBA" id="ARBA00023136"/>
    </source>
</evidence>
<feature type="transmembrane region" description="Helical" evidence="9">
    <location>
        <begin position="273"/>
        <end position="293"/>
    </location>
</feature>
<evidence type="ECO:0000256" key="2">
    <source>
        <dbReference type="ARBA" id="ARBA00022448"/>
    </source>
</evidence>
<evidence type="ECO:0000256" key="8">
    <source>
        <dbReference type="SAM" id="MobiDB-lite"/>
    </source>
</evidence>
<dbReference type="Gene3D" id="1.20.1740.10">
    <property type="entry name" value="Amino acid/polyamine transporter I"/>
    <property type="match status" value="1"/>
</dbReference>
<evidence type="ECO:0000313" key="10">
    <source>
        <dbReference type="EMBL" id="CEM53040.1"/>
    </source>
</evidence>
<keyword evidence="4 9" id="KW-0812">Transmembrane</keyword>
<comment type="subcellular location">
    <subcellularLocation>
        <location evidence="1">Cell membrane</location>
        <topology evidence="1">Multi-pass membrane protein</topology>
    </subcellularLocation>
</comment>
<dbReference type="Pfam" id="PF13520">
    <property type="entry name" value="AA_permease_2"/>
    <property type="match status" value="1"/>
</dbReference>
<dbReference type="PANTHER" id="PTHR45826:SF2">
    <property type="entry name" value="AMINO ACID TRANSPORTER"/>
    <property type="match status" value="1"/>
</dbReference>
<feature type="transmembrane region" description="Helical" evidence="9">
    <location>
        <begin position="193"/>
        <end position="215"/>
    </location>
</feature>
<evidence type="ECO:0000256" key="7">
    <source>
        <dbReference type="ARBA" id="ARBA00024041"/>
    </source>
</evidence>
<accession>A0A0G4I7M2</accession>
<dbReference type="PANTHER" id="PTHR45826">
    <property type="entry name" value="POLYAMINE TRANSPORTER PUT1"/>
    <property type="match status" value="1"/>
</dbReference>
<feature type="transmembrane region" description="Helical" evidence="9">
    <location>
        <begin position="119"/>
        <end position="143"/>
    </location>
</feature>
<feature type="transmembrane region" description="Helical" evidence="9">
    <location>
        <begin position="375"/>
        <end position="394"/>
    </location>
</feature>
<feature type="transmembrane region" description="Helical" evidence="9">
    <location>
        <begin position="460"/>
        <end position="480"/>
    </location>
</feature>
<reference evidence="10" key="1">
    <citation type="submission" date="2014-11" db="EMBL/GenBank/DDBJ databases">
        <authorList>
            <person name="Otto D Thomas"/>
            <person name="Naeem Raeece"/>
        </authorList>
    </citation>
    <scope>NUCLEOTIDE SEQUENCE</scope>
</reference>
<feature type="transmembrane region" description="Helical" evidence="9">
    <location>
        <begin position="163"/>
        <end position="181"/>
    </location>
</feature>
<keyword evidence="5 9" id="KW-1133">Transmembrane helix</keyword>
<dbReference type="InterPro" id="IPR044566">
    <property type="entry name" value="RMV1-like"/>
</dbReference>
<protein>
    <recommendedName>
        <fullName evidence="11">Amino acid permease/ SLC12A domain-containing protein</fullName>
    </recommendedName>
</protein>
<sequence length="697" mass="74612">MKGTTTIGRAYEPAQERTPSIVSEGFGGGDLEDLSFGQDGYGHSAGSLGLWGLVGLAFFNVCGGAYGSEVLLKAVGLPVGLMGQLLISIVYAIPYSLVCLEQALLVKKNGAQMVWAKVAFGRTAGFFAGCVYLLYEFLVLGSYASFSVDYCGFLMPPRVRDSMITKVLLATLISLTALFLCRLDMGRVGHAFSLLMVAVFAPFVLFTVVALVVAARTESAKEEGEGEGGSLKFLPQNPDWWQGVTVLLYMNSGYGSAFVRVRDATDLSLVPKATAINVGLTTLTYMMPLWAGAMVEPDYSKWVDGFFVKLSRSLPVGGLGTLIAVMLAGGSLAAALGMLVADLAVAAEFAACMAEHRYLPSVLRLHERNIAGQPWRALLAMFIPACLLSAALGFKFERLAGLSAVFYSIGVLFKFSSFLRFRQLVPVSNADGQSHTSPRRTPFTRVAHLRRLYEVPLRSSVACVLFCLPAMAISFLPMALVNDWTSAAWASLPVALFLLVLYVITKREATAAAADTHRSSAHANADARIWTYELHSEMWGGDDGSPAGSAYQGDTIRYPEKQKSSQSLEGGEHQQSPEDEGGGEHGIAARTLSASDHESLQSHTPDALGRRSRHSPSQTLDAAVHSQPVPSVYWDEISLSPMSLSMNQKNTANYGYGIPSEGNEGAIGRSNMMKAGFGAAGFGANRSRASSMASLPS</sequence>
<keyword evidence="3" id="KW-1003">Cell membrane</keyword>
<keyword evidence="2" id="KW-0813">Transport</keyword>
<dbReference type="EMBL" id="CDMZ01005477">
    <property type="protein sequence ID" value="CEM53040.1"/>
    <property type="molecule type" value="Genomic_DNA"/>
</dbReference>
<comment type="similarity">
    <text evidence="7">Belongs to the amino acid-polyamine-organocation (APC) superfamily. Polyamine:cation symporter (PHS) (TC 2.A.3.12) family.</text>
</comment>
<evidence type="ECO:0000256" key="5">
    <source>
        <dbReference type="ARBA" id="ARBA00022989"/>
    </source>
</evidence>
<dbReference type="VEuPathDB" id="CryptoDB:Cvel_11682"/>
<feature type="transmembrane region" description="Helical" evidence="9">
    <location>
        <begin position="400"/>
        <end position="419"/>
    </location>
</feature>
<evidence type="ECO:0000256" key="9">
    <source>
        <dbReference type="SAM" id="Phobius"/>
    </source>
</evidence>
<name>A0A0G4I7M2_9ALVE</name>
<dbReference type="GO" id="GO:0015203">
    <property type="term" value="F:polyamine transmembrane transporter activity"/>
    <property type="evidence" value="ECO:0007669"/>
    <property type="project" value="UniProtKB-ARBA"/>
</dbReference>
<evidence type="ECO:0000256" key="1">
    <source>
        <dbReference type="ARBA" id="ARBA00004651"/>
    </source>
</evidence>
<dbReference type="AlphaFoldDB" id="A0A0G4I7M2"/>
<feature type="transmembrane region" description="Helical" evidence="9">
    <location>
        <begin position="321"/>
        <end position="354"/>
    </location>
</feature>
<evidence type="ECO:0000256" key="3">
    <source>
        <dbReference type="ARBA" id="ARBA00022475"/>
    </source>
</evidence>
<dbReference type="GO" id="GO:0005886">
    <property type="term" value="C:plasma membrane"/>
    <property type="evidence" value="ECO:0007669"/>
    <property type="project" value="UniProtKB-SubCell"/>
</dbReference>
<feature type="transmembrane region" description="Helical" evidence="9">
    <location>
        <begin position="48"/>
        <end position="67"/>
    </location>
</feature>
<feature type="transmembrane region" description="Helical" evidence="9">
    <location>
        <begin position="240"/>
        <end position="261"/>
    </location>
</feature>
<proteinExistence type="inferred from homology"/>